<keyword evidence="2" id="KW-0719">Serine esterase</keyword>
<dbReference type="Proteomes" id="UP000094527">
    <property type="component" value="Unassembled WGS sequence"/>
</dbReference>
<comment type="similarity">
    <text evidence="1">Belongs to the type-B carboxylesterase/lipase family.</text>
</comment>
<dbReference type="AlphaFoldDB" id="A0A1D2NCA9"/>
<evidence type="ECO:0000259" key="7">
    <source>
        <dbReference type="PROSITE" id="PS51059"/>
    </source>
</evidence>
<organism evidence="8 9">
    <name type="scientific">Orchesella cincta</name>
    <name type="common">Springtail</name>
    <name type="synonym">Podura cincta</name>
    <dbReference type="NCBI Taxonomy" id="48709"/>
    <lineage>
        <taxon>Eukaryota</taxon>
        <taxon>Metazoa</taxon>
        <taxon>Ecdysozoa</taxon>
        <taxon>Arthropoda</taxon>
        <taxon>Hexapoda</taxon>
        <taxon>Collembola</taxon>
        <taxon>Entomobryomorpha</taxon>
        <taxon>Entomobryoidea</taxon>
        <taxon>Orchesellidae</taxon>
        <taxon>Orchesellinae</taxon>
        <taxon>Orchesella</taxon>
    </lineage>
</organism>
<keyword evidence="3" id="KW-0378">Hydrolase</keyword>
<keyword evidence="5" id="KW-0520">NAD</keyword>
<accession>A0A1D2NCA9</accession>
<keyword evidence="9" id="KW-1185">Reference proteome</keyword>
<evidence type="ECO:0000256" key="1">
    <source>
        <dbReference type="ARBA" id="ARBA00005964"/>
    </source>
</evidence>
<protein>
    <recommendedName>
        <fullName evidence="5">Poly [ADP-ribose] polymerase</fullName>
        <shortName evidence="5">PARP</shortName>
        <ecNumber evidence="5">2.4.2.-</ecNumber>
    </recommendedName>
</protein>
<keyword evidence="4" id="KW-0325">Glycoprotein</keyword>
<dbReference type="STRING" id="48709.A0A1D2NCA9"/>
<evidence type="ECO:0000313" key="9">
    <source>
        <dbReference type="Proteomes" id="UP000094527"/>
    </source>
</evidence>
<dbReference type="Gene3D" id="3.40.50.1820">
    <property type="entry name" value="alpha/beta hydrolase"/>
    <property type="match status" value="2"/>
</dbReference>
<dbReference type="Pfam" id="PF00644">
    <property type="entry name" value="PARP"/>
    <property type="match status" value="1"/>
</dbReference>
<sequence length="808" mass="90312">PSPIVQTRYGTVEGTFDGTSREGRKFYQFKGIQYAQVQERFKPSVEPPAWNGTKPAKEFGLACYDVQNHGDENCTFLSIFTPQLGSQNSTLRSVAVYVHGGSFQGGAGDNYGPNYLIDEDVVFVTINYRLGILGFLSVEDENSPGNYGLKDQVMALRWIRDNIVGFEATKTKHAIAQSGSFLDAWAFTRKPLRYAKKVAEMLDCPDTNSSAAIVQCLKAIPAKVIAQRELSRNATLKFFEDPIAGFGPVIEPIIGDGSSIFLSESPYELLVAGNISKVPLLSGVVKEEGIYLWAAYLLHSNSDYAVTDRLKLQENWNSVAPSAFYFDEKAPPERLNDIAQKLQDFYFESQFSLDDNSTFTQLSHLYSDHATHAAELDMMMSPLFNRVRDTPDHNEISKSVTKLWASFIKDGAPTATYGSELSFPSVDPTKGLQKWYRLDMDTELSDNIFSERVAFWESLQLSDDDFINSITKMAFALGYDPADIDSDDDSTRKAHGHSGRHRNRIGTSSSSTTANSHRQGVNVNAGHQVIRSTRVPTGTVAGRGMANRIGTRHEPEVSLPWNLQNMDKLDTATLERLEWMEPLGFRALSELTGLSPEALRKHFWASKLKPTSPLFSDLNHYFKNSHSPVHSATRLRINRIIELKRFNENNSDYKVPNVRLLWHGTQTGNVRGILTNGFRLPTQQGMFGRGVYFADRVTKSAQYCHPPSTRLTSGNKGTLFLCAVNLGKMYRATTGMNNLTQAPQGYDSVKGCGSHVPNRNDIRKHRGAMIPCGKTFLKPGQVALEHNEYIVYDLAKIAILFLVEFEYR</sequence>
<dbReference type="GO" id="GO:0052689">
    <property type="term" value="F:carboxylic ester hydrolase activity"/>
    <property type="evidence" value="ECO:0007669"/>
    <property type="project" value="UniProtKB-KW"/>
</dbReference>
<evidence type="ECO:0000256" key="6">
    <source>
        <dbReference type="SAM" id="MobiDB-lite"/>
    </source>
</evidence>
<comment type="caution">
    <text evidence="8">The sequence shown here is derived from an EMBL/GenBank/DDBJ whole genome shotgun (WGS) entry which is preliminary data.</text>
</comment>
<feature type="compositionally biased region" description="Polar residues" evidence="6">
    <location>
        <begin position="505"/>
        <end position="520"/>
    </location>
</feature>
<feature type="domain" description="PARP catalytic" evidence="7">
    <location>
        <begin position="592"/>
        <end position="808"/>
    </location>
</feature>
<reference evidence="8 9" key="1">
    <citation type="journal article" date="2016" name="Genome Biol. Evol.">
        <title>Gene Family Evolution Reflects Adaptation to Soil Environmental Stressors in the Genome of the Collembolan Orchesella cincta.</title>
        <authorList>
            <person name="Faddeeva-Vakhrusheva A."/>
            <person name="Derks M.F."/>
            <person name="Anvar S.Y."/>
            <person name="Agamennone V."/>
            <person name="Suring W."/>
            <person name="Smit S."/>
            <person name="van Straalen N.M."/>
            <person name="Roelofs D."/>
        </authorList>
    </citation>
    <scope>NUCLEOTIDE SEQUENCE [LARGE SCALE GENOMIC DNA]</scope>
    <source>
        <tissue evidence="8">Mixed pool</tissue>
    </source>
</reference>
<dbReference type="EC" id="2.4.2.-" evidence="5"/>
<dbReference type="Gene3D" id="3.90.228.10">
    <property type="match status" value="1"/>
</dbReference>
<dbReference type="InterPro" id="IPR012317">
    <property type="entry name" value="Poly(ADP-ribose)pol_cat_dom"/>
</dbReference>
<evidence type="ECO:0000256" key="5">
    <source>
        <dbReference type="RuleBase" id="RU362114"/>
    </source>
</evidence>
<dbReference type="PROSITE" id="PS51059">
    <property type="entry name" value="PARP_CATALYTIC"/>
    <property type="match status" value="1"/>
</dbReference>
<dbReference type="Pfam" id="PF00135">
    <property type="entry name" value="COesterase"/>
    <property type="match status" value="2"/>
</dbReference>
<evidence type="ECO:0000256" key="3">
    <source>
        <dbReference type="ARBA" id="ARBA00022801"/>
    </source>
</evidence>
<dbReference type="PANTHER" id="PTHR43142">
    <property type="entry name" value="CARBOXYLIC ESTER HYDROLASE"/>
    <property type="match status" value="1"/>
</dbReference>
<feature type="region of interest" description="Disordered" evidence="6">
    <location>
        <begin position="486"/>
        <end position="520"/>
    </location>
</feature>
<dbReference type="SUPFAM" id="SSF53474">
    <property type="entry name" value="alpha/beta-Hydrolases"/>
    <property type="match status" value="1"/>
</dbReference>
<dbReference type="GO" id="GO:0003950">
    <property type="term" value="F:NAD+ poly-ADP-ribosyltransferase activity"/>
    <property type="evidence" value="ECO:0007669"/>
    <property type="project" value="UniProtKB-UniRule"/>
</dbReference>
<feature type="non-terminal residue" evidence="8">
    <location>
        <position position="1"/>
    </location>
</feature>
<keyword evidence="5" id="KW-0808">Transferase</keyword>
<dbReference type="PANTHER" id="PTHR43142:SF1">
    <property type="entry name" value="CARBOXYLIC ESTER HYDROLASE"/>
    <property type="match status" value="1"/>
</dbReference>
<name>A0A1D2NCA9_ORCCI</name>
<dbReference type="SUPFAM" id="SSF56399">
    <property type="entry name" value="ADP-ribosylation"/>
    <property type="match status" value="1"/>
</dbReference>
<feature type="compositionally biased region" description="Basic residues" evidence="6">
    <location>
        <begin position="493"/>
        <end position="504"/>
    </location>
</feature>
<evidence type="ECO:0000256" key="2">
    <source>
        <dbReference type="ARBA" id="ARBA00022487"/>
    </source>
</evidence>
<dbReference type="InterPro" id="IPR002018">
    <property type="entry name" value="CarbesteraseB"/>
</dbReference>
<evidence type="ECO:0000256" key="4">
    <source>
        <dbReference type="ARBA" id="ARBA00023180"/>
    </source>
</evidence>
<gene>
    <name evidence="8" type="ORF">Ocin01_04035</name>
</gene>
<evidence type="ECO:0000313" key="8">
    <source>
        <dbReference type="EMBL" id="ODN02636.1"/>
    </source>
</evidence>
<dbReference type="InterPro" id="IPR029058">
    <property type="entry name" value="AB_hydrolase_fold"/>
</dbReference>
<proteinExistence type="inferred from homology"/>
<dbReference type="OrthoDB" id="429950at2759"/>
<dbReference type="EMBL" id="LJIJ01000102">
    <property type="protein sequence ID" value="ODN02636.1"/>
    <property type="molecule type" value="Genomic_DNA"/>
</dbReference>
<keyword evidence="5" id="KW-0328">Glycosyltransferase</keyword>